<dbReference type="AlphaFoldDB" id="A7MLP5"/>
<evidence type="ECO:0000313" key="3">
    <source>
        <dbReference type="Proteomes" id="UP000000260"/>
    </source>
</evidence>
<keyword evidence="3" id="KW-1185">Reference proteome</keyword>
<dbReference type="Proteomes" id="UP000000260">
    <property type="component" value="Chromosome"/>
</dbReference>
<keyword evidence="1" id="KW-0472">Membrane</keyword>
<protein>
    <recommendedName>
        <fullName evidence="4">Zinc ribbon domain-containing protein</fullName>
    </recommendedName>
</protein>
<gene>
    <name evidence="2" type="ordered locus">ESA_01038</name>
</gene>
<reference evidence="2 3" key="1">
    <citation type="journal article" date="2010" name="PLoS ONE">
        <title>Genome sequence of Cronobacter sakazakii BAA-894 and comparative genomic hybridization analysis with other Cronobacter species.</title>
        <authorList>
            <person name="Kucerova E."/>
            <person name="Clifton S.W."/>
            <person name="Xia X.Q."/>
            <person name="Long F."/>
            <person name="Porwollik S."/>
            <person name="Fulton L."/>
            <person name="Fronick C."/>
            <person name="Minx P."/>
            <person name="Kyung K."/>
            <person name="Warren W."/>
            <person name="Fulton R."/>
            <person name="Feng D."/>
            <person name="Wollam A."/>
            <person name="Shah N."/>
            <person name="Bhonagiri V."/>
            <person name="Nash W.E."/>
            <person name="Hallsworth-Pepin K."/>
            <person name="Wilson R.K."/>
            <person name="McClelland M."/>
            <person name="Forsythe S.J."/>
        </authorList>
    </citation>
    <scope>NUCLEOTIDE SEQUENCE [LARGE SCALE GENOMIC DNA]</scope>
    <source>
        <strain evidence="2 3">ATCC BAA-894</strain>
    </source>
</reference>
<dbReference type="RefSeq" id="WP_012124238.1">
    <property type="nucleotide sequence ID" value="NC_009778.1"/>
</dbReference>
<accession>A7MLP5</accession>
<sequence>MEFFLAAIVLGIIPALIAQSKGRSFIGWWIYGFLLFIVALVHSLIIKKDSQTIEKEMIDDGMRKCPFCAEMVRKEAIKCKHCGSDISGSESVNLNKSDDDYLEEARKKAGLL</sequence>
<dbReference type="KEGG" id="esa:ESA_01038"/>
<dbReference type="EMBL" id="CP000783">
    <property type="protein sequence ID" value="ABU76307.1"/>
    <property type="molecule type" value="Genomic_DNA"/>
</dbReference>
<evidence type="ECO:0000256" key="1">
    <source>
        <dbReference type="SAM" id="Phobius"/>
    </source>
</evidence>
<keyword evidence="1" id="KW-0812">Transmembrane</keyword>
<organism evidence="2 3">
    <name type="scientific">Cronobacter sakazakii (strain ATCC BAA-894)</name>
    <name type="common">Enterobacter sakazakii</name>
    <dbReference type="NCBI Taxonomy" id="290339"/>
    <lineage>
        <taxon>Bacteria</taxon>
        <taxon>Pseudomonadati</taxon>
        <taxon>Pseudomonadota</taxon>
        <taxon>Gammaproteobacteria</taxon>
        <taxon>Enterobacterales</taxon>
        <taxon>Enterobacteriaceae</taxon>
        <taxon>Cronobacter</taxon>
    </lineage>
</organism>
<proteinExistence type="predicted"/>
<name>A7MLP5_CROS8</name>
<feature type="transmembrane region" description="Helical" evidence="1">
    <location>
        <begin position="28"/>
        <end position="46"/>
    </location>
</feature>
<evidence type="ECO:0000313" key="2">
    <source>
        <dbReference type="EMBL" id="ABU76307.1"/>
    </source>
</evidence>
<evidence type="ECO:0008006" key="4">
    <source>
        <dbReference type="Google" id="ProtNLM"/>
    </source>
</evidence>
<dbReference type="HOGENOM" id="CLU_159337_1_0_6"/>
<keyword evidence="1" id="KW-1133">Transmembrane helix</keyword>